<evidence type="ECO:0000259" key="9">
    <source>
        <dbReference type="Pfam" id="PF02492"/>
    </source>
</evidence>
<dbReference type="CDD" id="cd05390">
    <property type="entry name" value="HypB"/>
    <property type="match status" value="1"/>
</dbReference>
<dbReference type="PANTHER" id="PTHR30134">
    <property type="entry name" value="HYDROGENASE PROTEIN ASSEMBLY PROTEIN, NICKEL CHAPERONE"/>
    <property type="match status" value="1"/>
</dbReference>
<dbReference type="SUPFAM" id="SSF52540">
    <property type="entry name" value="P-loop containing nucleoside triphosphate hydrolases"/>
    <property type="match status" value="1"/>
</dbReference>
<dbReference type="NCBIfam" id="TIGR00073">
    <property type="entry name" value="hypB"/>
    <property type="match status" value="1"/>
</dbReference>
<name>A0A1F6GV61_9PROT</name>
<keyword evidence="2" id="KW-0533">Nickel</keyword>
<dbReference type="Gene3D" id="3.40.50.300">
    <property type="entry name" value="P-loop containing nucleotide triphosphate hydrolases"/>
    <property type="match status" value="1"/>
</dbReference>
<protein>
    <recommendedName>
        <fullName evidence="8">Hydrogenase maturation factor HypB</fullName>
    </recommendedName>
</protein>
<sequence>MCQDCGCLEVGAVTLEGVPLGSDHHSHAPLQEHDHGHGPELRRLSLFHGQGQLQEISIKQRILSRNDHLAQHNRELLQKAQVFATNWISAPGSGKTRLIERMLEDNRLGQEIFVIEGDQETSRDRDRIRAKGGQAVQINTGSACHLDAHMVHEALHQLPLKPKSFLVIENVGNMVCPTAFDLGEAFKVAVISCTEGEDKPLKYPDLITNAKVLLINKIDLLPHLDFDLEACGSFAKRINPAITVFAVSAKTGEGMEAFYAWVLSAKGAETSETKAVIQER</sequence>
<dbReference type="GO" id="GO:0016151">
    <property type="term" value="F:nickel cation binding"/>
    <property type="evidence" value="ECO:0007669"/>
    <property type="project" value="InterPro"/>
</dbReference>
<evidence type="ECO:0000313" key="10">
    <source>
        <dbReference type="EMBL" id="OGH02063.1"/>
    </source>
</evidence>
<evidence type="ECO:0000256" key="6">
    <source>
        <dbReference type="ARBA" id="ARBA00022833"/>
    </source>
</evidence>
<dbReference type="GO" id="GO:0003924">
    <property type="term" value="F:GTPase activity"/>
    <property type="evidence" value="ECO:0007669"/>
    <property type="project" value="InterPro"/>
</dbReference>
<dbReference type="GO" id="GO:0008270">
    <property type="term" value="F:zinc ion binding"/>
    <property type="evidence" value="ECO:0007669"/>
    <property type="project" value="TreeGrafter"/>
</dbReference>
<dbReference type="InterPro" id="IPR004392">
    <property type="entry name" value="Hyd_mat_HypB"/>
</dbReference>
<organism evidence="10 11">
    <name type="scientific">Candidatus Lambdaproteobacteria bacterium RIFOXYD2_FULL_56_26</name>
    <dbReference type="NCBI Taxonomy" id="1817773"/>
    <lineage>
        <taxon>Bacteria</taxon>
        <taxon>Pseudomonadati</taxon>
        <taxon>Pseudomonadota</taxon>
        <taxon>Candidatus Lambdaproteobacteria</taxon>
    </lineage>
</organism>
<dbReference type="EMBL" id="MFNF01000026">
    <property type="protein sequence ID" value="OGH02063.1"/>
    <property type="molecule type" value="Genomic_DNA"/>
</dbReference>
<comment type="similarity">
    <text evidence="1">Belongs to the SIMIBI class G3E GTPase family. HypB/HupM subfamily.</text>
</comment>
<dbReference type="InterPro" id="IPR027417">
    <property type="entry name" value="P-loop_NTPase"/>
</dbReference>
<dbReference type="GO" id="GO:0005525">
    <property type="term" value="F:GTP binding"/>
    <property type="evidence" value="ECO:0007669"/>
    <property type="project" value="UniProtKB-KW"/>
</dbReference>
<dbReference type="PANTHER" id="PTHR30134:SF2">
    <property type="entry name" value="HYDROGENASE MATURATION FACTOR HYPB"/>
    <property type="match status" value="1"/>
</dbReference>
<reference evidence="10 11" key="1">
    <citation type="journal article" date="2016" name="Nat. Commun.">
        <title>Thousands of microbial genomes shed light on interconnected biogeochemical processes in an aquifer system.</title>
        <authorList>
            <person name="Anantharaman K."/>
            <person name="Brown C.T."/>
            <person name="Hug L.A."/>
            <person name="Sharon I."/>
            <person name="Castelle C.J."/>
            <person name="Probst A.J."/>
            <person name="Thomas B.C."/>
            <person name="Singh A."/>
            <person name="Wilkins M.J."/>
            <person name="Karaoz U."/>
            <person name="Brodie E.L."/>
            <person name="Williams K.H."/>
            <person name="Hubbard S.S."/>
            <person name="Banfield J.F."/>
        </authorList>
    </citation>
    <scope>NUCLEOTIDE SEQUENCE [LARGE SCALE GENOMIC DNA]</scope>
</reference>
<keyword evidence="5" id="KW-0378">Hydrolase</keyword>
<keyword evidence="6" id="KW-0862">Zinc</keyword>
<accession>A0A1F6GV61</accession>
<dbReference type="GO" id="GO:0051604">
    <property type="term" value="P:protein maturation"/>
    <property type="evidence" value="ECO:0007669"/>
    <property type="project" value="InterPro"/>
</dbReference>
<evidence type="ECO:0000313" key="11">
    <source>
        <dbReference type="Proteomes" id="UP000177583"/>
    </source>
</evidence>
<dbReference type="AlphaFoldDB" id="A0A1F6GV61"/>
<evidence type="ECO:0000256" key="3">
    <source>
        <dbReference type="ARBA" id="ARBA00022723"/>
    </source>
</evidence>
<dbReference type="Pfam" id="PF02492">
    <property type="entry name" value="cobW"/>
    <property type="match status" value="1"/>
</dbReference>
<evidence type="ECO:0000256" key="7">
    <source>
        <dbReference type="ARBA" id="ARBA00023134"/>
    </source>
</evidence>
<gene>
    <name evidence="10" type="ORF">A2557_10495</name>
</gene>
<comment type="caution">
    <text evidence="10">The sequence shown here is derived from an EMBL/GenBank/DDBJ whole genome shotgun (WGS) entry which is preliminary data.</text>
</comment>
<keyword evidence="7" id="KW-0342">GTP-binding</keyword>
<evidence type="ECO:0000256" key="5">
    <source>
        <dbReference type="ARBA" id="ARBA00022801"/>
    </source>
</evidence>
<keyword evidence="4" id="KW-0547">Nucleotide-binding</keyword>
<dbReference type="InterPro" id="IPR003495">
    <property type="entry name" value="CobW/HypB/UreG_nucleotide-bd"/>
</dbReference>
<dbReference type="Proteomes" id="UP000177583">
    <property type="component" value="Unassembled WGS sequence"/>
</dbReference>
<evidence type="ECO:0000256" key="2">
    <source>
        <dbReference type="ARBA" id="ARBA00022596"/>
    </source>
</evidence>
<keyword evidence="3" id="KW-0479">Metal-binding</keyword>
<proteinExistence type="inferred from homology"/>
<evidence type="ECO:0000256" key="8">
    <source>
        <dbReference type="ARBA" id="ARBA00035238"/>
    </source>
</evidence>
<evidence type="ECO:0000256" key="4">
    <source>
        <dbReference type="ARBA" id="ARBA00022741"/>
    </source>
</evidence>
<evidence type="ECO:0000256" key="1">
    <source>
        <dbReference type="ARBA" id="ARBA00006211"/>
    </source>
</evidence>
<feature type="domain" description="CobW/HypB/UreG nucleotide-binding" evidence="9">
    <location>
        <begin position="91"/>
        <end position="244"/>
    </location>
</feature>